<dbReference type="GO" id="GO:0051539">
    <property type="term" value="F:4 iron, 4 sulfur cluster binding"/>
    <property type="evidence" value="ECO:0007669"/>
    <property type="project" value="TreeGrafter"/>
</dbReference>
<dbReference type="InterPro" id="IPR035994">
    <property type="entry name" value="Nucleoside_phosphorylase_sf"/>
</dbReference>
<sequence length="291" mass="32701">MIYMAFALYYEARPFIEALDLKRDNAFEKFQLFKRRKGADGPEVLLFITGPDSINSAAAVAYICAKYPPGPEDFLVNTGICAGRTLAQKGQMYRIHTLCDLAANRWFYPDMFLISGTYPEESLATVPVPAKTMAGLPCTLADMEGAGVYQAAQMFFKQHQLLFFKAVFDLPDMDDTQGSGTLPEQVSNLLEKFASELLEALFKAHETCMSNMAGETAAFSEEEAAAERDFARRLRATAAMAGQLHQMLYYEKLKGTDVKQFLEDFSKKHGFDMCDSKKEGTKWLDRLRDEL</sequence>
<reference evidence="1" key="1">
    <citation type="submission" date="2020-10" db="EMBL/GenBank/DDBJ databases">
        <authorList>
            <person name="Gilroy R."/>
        </authorList>
    </citation>
    <scope>NUCLEOTIDE SEQUENCE</scope>
    <source>
        <strain evidence="1">CHK178-757</strain>
    </source>
</reference>
<dbReference type="PANTHER" id="PTHR37822:SF2">
    <property type="entry name" value="SPORE PHOTOPRODUCT LYASE"/>
    <property type="match status" value="1"/>
</dbReference>
<evidence type="ECO:0000313" key="2">
    <source>
        <dbReference type="Proteomes" id="UP000823927"/>
    </source>
</evidence>
<dbReference type="SUPFAM" id="SSF53167">
    <property type="entry name" value="Purine and uridine phosphorylases"/>
    <property type="match status" value="1"/>
</dbReference>
<name>A0A9D1JR03_9FIRM</name>
<dbReference type="GO" id="GO:0042601">
    <property type="term" value="C:endospore-forming forespore"/>
    <property type="evidence" value="ECO:0007669"/>
    <property type="project" value="TreeGrafter"/>
</dbReference>
<organism evidence="1 2">
    <name type="scientific">Candidatus Scybalocola faecigallinarum</name>
    <dbReference type="NCBI Taxonomy" id="2840941"/>
    <lineage>
        <taxon>Bacteria</taxon>
        <taxon>Bacillati</taxon>
        <taxon>Bacillota</taxon>
        <taxon>Clostridia</taxon>
        <taxon>Lachnospirales</taxon>
        <taxon>Lachnospiraceae</taxon>
        <taxon>Lachnospiraceae incertae sedis</taxon>
        <taxon>Candidatus Scybalocola (ex Gilroy et al. 2021)</taxon>
    </lineage>
</organism>
<dbReference type="Gene3D" id="3.40.50.1580">
    <property type="entry name" value="Nucleoside phosphorylase domain"/>
    <property type="match status" value="1"/>
</dbReference>
<evidence type="ECO:0008006" key="3">
    <source>
        <dbReference type="Google" id="ProtNLM"/>
    </source>
</evidence>
<dbReference type="PANTHER" id="PTHR37822">
    <property type="entry name" value="SPORE PHOTOPRODUCT LYASE-RELATED"/>
    <property type="match status" value="1"/>
</dbReference>
<accession>A0A9D1JR03</accession>
<evidence type="ECO:0000313" key="1">
    <source>
        <dbReference type="EMBL" id="HIS47746.1"/>
    </source>
</evidence>
<dbReference type="InterPro" id="IPR049539">
    <property type="entry name" value="SPL"/>
</dbReference>
<dbReference type="Proteomes" id="UP000823927">
    <property type="component" value="Unassembled WGS sequence"/>
</dbReference>
<gene>
    <name evidence="1" type="ORF">IAB46_09400</name>
</gene>
<protein>
    <recommendedName>
        <fullName evidence="3">Nucleoside phosphorylase domain-containing protein</fullName>
    </recommendedName>
</protein>
<reference evidence="1" key="2">
    <citation type="journal article" date="2021" name="PeerJ">
        <title>Extensive microbial diversity within the chicken gut microbiome revealed by metagenomics and culture.</title>
        <authorList>
            <person name="Gilroy R."/>
            <person name="Ravi A."/>
            <person name="Getino M."/>
            <person name="Pursley I."/>
            <person name="Horton D.L."/>
            <person name="Alikhan N.F."/>
            <person name="Baker D."/>
            <person name="Gharbi K."/>
            <person name="Hall N."/>
            <person name="Watson M."/>
            <person name="Adriaenssens E.M."/>
            <person name="Foster-Nyarko E."/>
            <person name="Jarju S."/>
            <person name="Secka A."/>
            <person name="Antonio M."/>
            <person name="Oren A."/>
            <person name="Chaudhuri R.R."/>
            <person name="La Ragione R."/>
            <person name="Hildebrand F."/>
            <person name="Pallen M.J."/>
        </authorList>
    </citation>
    <scope>NUCLEOTIDE SEQUENCE</scope>
    <source>
        <strain evidence="1">CHK178-757</strain>
    </source>
</reference>
<comment type="caution">
    <text evidence="1">The sequence shown here is derived from an EMBL/GenBank/DDBJ whole genome shotgun (WGS) entry which is preliminary data.</text>
</comment>
<dbReference type="GO" id="GO:0009116">
    <property type="term" value="P:nucleoside metabolic process"/>
    <property type="evidence" value="ECO:0007669"/>
    <property type="project" value="InterPro"/>
</dbReference>
<dbReference type="GO" id="GO:1904047">
    <property type="term" value="F:S-adenosyl-L-methionine binding"/>
    <property type="evidence" value="ECO:0007669"/>
    <property type="project" value="TreeGrafter"/>
</dbReference>
<dbReference type="GO" id="GO:0003913">
    <property type="term" value="F:DNA photolyase activity"/>
    <property type="evidence" value="ECO:0007669"/>
    <property type="project" value="TreeGrafter"/>
</dbReference>
<dbReference type="AlphaFoldDB" id="A0A9D1JR03"/>
<proteinExistence type="predicted"/>
<dbReference type="EMBL" id="DVIT01000032">
    <property type="protein sequence ID" value="HIS47746.1"/>
    <property type="molecule type" value="Genomic_DNA"/>
</dbReference>